<evidence type="ECO:0000256" key="16">
    <source>
        <dbReference type="PIRSR" id="PIRSR619342-50"/>
    </source>
</evidence>
<accession>A0A6G1I600</accession>
<feature type="disulfide bond" evidence="16">
    <location>
        <begin position="24"/>
        <end position="40"/>
    </location>
</feature>
<dbReference type="GO" id="GO:0005758">
    <property type="term" value="C:mitochondrial intermembrane space"/>
    <property type="evidence" value="ECO:0007669"/>
    <property type="project" value="UniProtKB-SubCell"/>
</dbReference>
<comment type="subcellular location">
    <subcellularLocation>
        <location evidence="3">Mitochondrion inner membrane</location>
        <topology evidence="3">Peripheral membrane protein</topology>
    </subcellularLocation>
    <subcellularLocation>
        <location evidence="2">Mitochondrion intermembrane space</location>
    </subcellularLocation>
</comment>
<comment type="function">
    <text evidence="1">Accessory subunit of the mitochondrial membrane respiratory chain NADH dehydrogenase (Complex I), that is believed not to be involved in catalysis. Complex I functions in the transfer of electrons from NADH to the respiratory chain. The immediate electron acceptor for the enzyme is believed to be ubiquinone.</text>
</comment>
<evidence type="ECO:0000313" key="18">
    <source>
        <dbReference type="Proteomes" id="UP000799640"/>
    </source>
</evidence>
<gene>
    <name evidence="17" type="ORF">EJ06DRAFT_536050</name>
</gene>
<keyword evidence="7" id="KW-0813">Transport</keyword>
<evidence type="ECO:0000256" key="10">
    <source>
        <dbReference type="ARBA" id="ARBA00022982"/>
    </source>
</evidence>
<keyword evidence="10" id="KW-0249">Electron transport</keyword>
<evidence type="ECO:0000256" key="11">
    <source>
        <dbReference type="ARBA" id="ARBA00023128"/>
    </source>
</evidence>
<feature type="disulfide bond" evidence="16">
    <location>
        <begin position="14"/>
        <end position="50"/>
    </location>
</feature>
<dbReference type="EMBL" id="ML996689">
    <property type="protein sequence ID" value="KAF2403614.1"/>
    <property type="molecule type" value="Genomic_DNA"/>
</dbReference>
<dbReference type="Pfam" id="PF10200">
    <property type="entry name" value="Ndufs5"/>
    <property type="match status" value="1"/>
</dbReference>
<evidence type="ECO:0000256" key="1">
    <source>
        <dbReference type="ARBA" id="ARBA00003195"/>
    </source>
</evidence>
<evidence type="ECO:0000256" key="14">
    <source>
        <dbReference type="ARBA" id="ARBA00031222"/>
    </source>
</evidence>
<proteinExistence type="inferred from homology"/>
<protein>
    <recommendedName>
        <fullName evidence="6">NADH dehydrogenase [ubiquinone] iron-sulfur protein 5</fullName>
    </recommendedName>
    <alternativeName>
        <fullName evidence="14">Complex I-15 kDa</fullName>
    </alternativeName>
    <alternativeName>
        <fullName evidence="15">NADH-ubiquinone oxidoreductase 15 kDa subunit</fullName>
    </alternativeName>
</protein>
<dbReference type="CDD" id="cd24141">
    <property type="entry name" value="NDUFS5-like"/>
    <property type="match status" value="1"/>
</dbReference>
<organism evidence="17 18">
    <name type="scientific">Trichodelitschia bisporula</name>
    <dbReference type="NCBI Taxonomy" id="703511"/>
    <lineage>
        <taxon>Eukaryota</taxon>
        <taxon>Fungi</taxon>
        <taxon>Dikarya</taxon>
        <taxon>Ascomycota</taxon>
        <taxon>Pezizomycotina</taxon>
        <taxon>Dothideomycetes</taxon>
        <taxon>Dothideomycetes incertae sedis</taxon>
        <taxon>Phaeotrichales</taxon>
        <taxon>Phaeotrichaceae</taxon>
        <taxon>Trichodelitschia</taxon>
    </lineage>
</organism>
<comment type="subunit">
    <text evidence="5">Mammalian complex I is composed of 45 different subunits. This is a component of the iron-sulfur (IP) fragment of the enzyme.</text>
</comment>
<keyword evidence="18" id="KW-1185">Reference proteome</keyword>
<dbReference type="OrthoDB" id="9992197at2759"/>
<evidence type="ECO:0000256" key="13">
    <source>
        <dbReference type="ARBA" id="ARBA00023157"/>
    </source>
</evidence>
<dbReference type="GO" id="GO:0005743">
    <property type="term" value="C:mitochondrial inner membrane"/>
    <property type="evidence" value="ECO:0007669"/>
    <property type="project" value="UniProtKB-SubCell"/>
</dbReference>
<reference evidence="17" key="1">
    <citation type="journal article" date="2020" name="Stud. Mycol.">
        <title>101 Dothideomycetes genomes: a test case for predicting lifestyles and emergence of pathogens.</title>
        <authorList>
            <person name="Haridas S."/>
            <person name="Albert R."/>
            <person name="Binder M."/>
            <person name="Bloem J."/>
            <person name="Labutti K."/>
            <person name="Salamov A."/>
            <person name="Andreopoulos B."/>
            <person name="Baker S."/>
            <person name="Barry K."/>
            <person name="Bills G."/>
            <person name="Bluhm B."/>
            <person name="Cannon C."/>
            <person name="Castanera R."/>
            <person name="Culley D."/>
            <person name="Daum C."/>
            <person name="Ezra D."/>
            <person name="Gonzalez J."/>
            <person name="Henrissat B."/>
            <person name="Kuo A."/>
            <person name="Liang C."/>
            <person name="Lipzen A."/>
            <person name="Lutzoni F."/>
            <person name="Magnuson J."/>
            <person name="Mondo S."/>
            <person name="Nolan M."/>
            <person name="Ohm R."/>
            <person name="Pangilinan J."/>
            <person name="Park H.-J."/>
            <person name="Ramirez L."/>
            <person name="Alfaro M."/>
            <person name="Sun H."/>
            <person name="Tritt A."/>
            <person name="Yoshinaga Y."/>
            <person name="Zwiers L.-H."/>
            <person name="Turgeon B."/>
            <person name="Goodwin S."/>
            <person name="Spatafora J."/>
            <person name="Crous P."/>
            <person name="Grigoriev I."/>
        </authorList>
    </citation>
    <scope>NUCLEOTIDE SEQUENCE</scope>
    <source>
        <strain evidence="17">CBS 262.69</strain>
    </source>
</reference>
<evidence type="ECO:0000256" key="2">
    <source>
        <dbReference type="ARBA" id="ARBA00004569"/>
    </source>
</evidence>
<dbReference type="PANTHER" id="PTHR15224">
    <property type="entry name" value="NADH DEHYDROGENASE [UBIQUINONE] IRON-SULFUR PROTEIN 5"/>
    <property type="match status" value="1"/>
</dbReference>
<dbReference type="PANTHER" id="PTHR15224:SF1">
    <property type="entry name" value="NADH DEHYDROGENASE [UBIQUINONE] IRON-SULFUR PROTEIN 5"/>
    <property type="match status" value="1"/>
</dbReference>
<keyword evidence="9" id="KW-0999">Mitochondrion inner membrane</keyword>
<dbReference type="AlphaFoldDB" id="A0A6G1I600"/>
<evidence type="ECO:0000256" key="7">
    <source>
        <dbReference type="ARBA" id="ARBA00022448"/>
    </source>
</evidence>
<evidence type="ECO:0000313" key="17">
    <source>
        <dbReference type="EMBL" id="KAF2403614.1"/>
    </source>
</evidence>
<evidence type="ECO:0000256" key="8">
    <source>
        <dbReference type="ARBA" id="ARBA00022660"/>
    </source>
</evidence>
<comment type="similarity">
    <text evidence="4">Belongs to the complex I NDUFS5 subunit family.</text>
</comment>
<evidence type="ECO:0000256" key="12">
    <source>
        <dbReference type="ARBA" id="ARBA00023136"/>
    </source>
</evidence>
<evidence type="ECO:0000256" key="4">
    <source>
        <dbReference type="ARBA" id="ARBA00007372"/>
    </source>
</evidence>
<evidence type="ECO:0000256" key="9">
    <source>
        <dbReference type="ARBA" id="ARBA00022792"/>
    </source>
</evidence>
<dbReference type="InterPro" id="IPR019342">
    <property type="entry name" value="NADH_UbQ_OxRdtase_FeS-su5"/>
</dbReference>
<dbReference type="GO" id="GO:0032981">
    <property type="term" value="P:mitochondrial respiratory chain complex I assembly"/>
    <property type="evidence" value="ECO:0007669"/>
    <property type="project" value="TreeGrafter"/>
</dbReference>
<name>A0A6G1I600_9PEZI</name>
<evidence type="ECO:0000256" key="6">
    <source>
        <dbReference type="ARBA" id="ARBA00013482"/>
    </source>
</evidence>
<evidence type="ECO:0000256" key="5">
    <source>
        <dbReference type="ARBA" id="ARBA00011261"/>
    </source>
</evidence>
<keyword evidence="8" id="KW-0679">Respiratory chain</keyword>
<keyword evidence="12" id="KW-0472">Membrane</keyword>
<dbReference type="Proteomes" id="UP000799640">
    <property type="component" value="Unassembled WGS sequence"/>
</dbReference>
<keyword evidence="11" id="KW-0496">Mitochondrion</keyword>
<evidence type="ECO:0000256" key="3">
    <source>
        <dbReference type="ARBA" id="ARBA00004637"/>
    </source>
</evidence>
<evidence type="ECO:0000256" key="15">
    <source>
        <dbReference type="ARBA" id="ARBA00032739"/>
    </source>
</evidence>
<keyword evidence="13 16" id="KW-1015">Disulfide bond</keyword>
<sequence length="113" mass="12581">MASGFGLNGGPSRCFPFWQEVLACYTVNTNTDDDSGKKKCAPALEDYMECLHHKKEAARVQAIQAAYRKKQAEDPRSDAPTAGQIRSLGLIEATLEEKNIKPSKWLPHVKDNF</sequence>